<name>A0ABX7B147_9PROT</name>
<feature type="transmembrane region" description="Helical" evidence="8">
    <location>
        <begin position="293"/>
        <end position="316"/>
    </location>
</feature>
<dbReference type="InterPro" id="IPR000522">
    <property type="entry name" value="ABC_transptr_permease_BtuC"/>
</dbReference>
<dbReference type="Gene3D" id="1.10.3470.10">
    <property type="entry name" value="ABC transporter involved in vitamin B12 uptake, BtuC"/>
    <property type="match status" value="1"/>
</dbReference>
<feature type="transmembrane region" description="Helical" evidence="8">
    <location>
        <begin position="253"/>
        <end position="281"/>
    </location>
</feature>
<feature type="transmembrane region" description="Helical" evidence="8">
    <location>
        <begin position="99"/>
        <end position="121"/>
    </location>
</feature>
<keyword evidence="10" id="KW-1185">Reference proteome</keyword>
<dbReference type="InterPro" id="IPR037294">
    <property type="entry name" value="ABC_BtuC-like"/>
</dbReference>
<sequence length="349" mass="34517">MTCLTARDGAAGLGQWGVLALLAALACAAVVASLAIGASALSPGTVLAALFGGDVAHRDAAIVLQLRLPRTLLGFGVGAALAVSGAMMQGLFRNPLADAALIGISGGAALAAVAVIVLGVPTAVAGLAGPFALPAAAFAGSLVTILAVQRVARGDGRTDVAILLLAGIAVNAIAAAGTGYLVFGSDDRQMRDITFWTMGSLGGAAWPVVLALAPFALGAVLAAGRWAGVLDALLLGEREAALMGFRVEPAKTGIVTVCAAAVGASVAVAGVIGFVGLVVPHLVRLVVGAGHRLLLPASALLGGTLVLIADIVARTVVAPAELPIGLVTALIGGPFFLWLLIRRRREAPS</sequence>
<evidence type="ECO:0000256" key="8">
    <source>
        <dbReference type="SAM" id="Phobius"/>
    </source>
</evidence>
<reference evidence="9" key="1">
    <citation type="submission" date="2021-02" db="EMBL/GenBank/DDBJ databases">
        <title>Skermanella TT6 skin isolate.</title>
        <authorList>
            <person name="Lee K."/>
            <person name="Ganzorig M."/>
        </authorList>
    </citation>
    <scope>NUCLEOTIDE SEQUENCE</scope>
    <source>
        <strain evidence="9">TT6</strain>
    </source>
</reference>
<dbReference type="Proteomes" id="UP000595197">
    <property type="component" value="Chromosome"/>
</dbReference>
<keyword evidence="5 8" id="KW-0812">Transmembrane</keyword>
<comment type="similarity">
    <text evidence="2">Belongs to the binding-protein-dependent transport system permease family. FecCD subfamily.</text>
</comment>
<accession>A0ABX7B147</accession>
<dbReference type="CDD" id="cd06550">
    <property type="entry name" value="TM_ABC_iron-siderophores_like"/>
    <property type="match status" value="1"/>
</dbReference>
<dbReference type="EMBL" id="CP067420">
    <property type="protein sequence ID" value="QQP87847.1"/>
    <property type="molecule type" value="Genomic_DNA"/>
</dbReference>
<dbReference type="RefSeq" id="WP_201071865.1">
    <property type="nucleotide sequence ID" value="NZ_CP067420.1"/>
</dbReference>
<evidence type="ECO:0000256" key="6">
    <source>
        <dbReference type="ARBA" id="ARBA00022989"/>
    </source>
</evidence>
<feature type="transmembrane region" description="Helical" evidence="8">
    <location>
        <begin position="322"/>
        <end position="341"/>
    </location>
</feature>
<dbReference type="Pfam" id="PF01032">
    <property type="entry name" value="FecCD"/>
    <property type="match status" value="1"/>
</dbReference>
<keyword evidence="4" id="KW-1003">Cell membrane</keyword>
<feature type="transmembrane region" description="Helical" evidence="8">
    <location>
        <begin position="160"/>
        <end position="183"/>
    </location>
</feature>
<evidence type="ECO:0000313" key="10">
    <source>
        <dbReference type="Proteomes" id="UP000595197"/>
    </source>
</evidence>
<gene>
    <name evidence="9" type="ORF">IGS68_17390</name>
</gene>
<evidence type="ECO:0000256" key="3">
    <source>
        <dbReference type="ARBA" id="ARBA00022448"/>
    </source>
</evidence>
<proteinExistence type="inferred from homology"/>
<evidence type="ECO:0000256" key="4">
    <source>
        <dbReference type="ARBA" id="ARBA00022475"/>
    </source>
</evidence>
<feature type="transmembrane region" description="Helical" evidence="8">
    <location>
        <begin position="72"/>
        <end position="92"/>
    </location>
</feature>
<feature type="transmembrane region" description="Helical" evidence="8">
    <location>
        <begin position="127"/>
        <end position="148"/>
    </location>
</feature>
<protein>
    <submittedName>
        <fullName evidence="9">Iron ABC transporter permease</fullName>
    </submittedName>
</protein>
<evidence type="ECO:0000256" key="5">
    <source>
        <dbReference type="ARBA" id="ARBA00022692"/>
    </source>
</evidence>
<organism evidence="9 10">
    <name type="scientific">Skermanella cutis</name>
    <dbReference type="NCBI Taxonomy" id="2775420"/>
    <lineage>
        <taxon>Bacteria</taxon>
        <taxon>Pseudomonadati</taxon>
        <taxon>Pseudomonadota</taxon>
        <taxon>Alphaproteobacteria</taxon>
        <taxon>Rhodospirillales</taxon>
        <taxon>Azospirillaceae</taxon>
        <taxon>Skermanella</taxon>
    </lineage>
</organism>
<evidence type="ECO:0000256" key="1">
    <source>
        <dbReference type="ARBA" id="ARBA00004651"/>
    </source>
</evidence>
<keyword evidence="7 8" id="KW-0472">Membrane</keyword>
<evidence type="ECO:0000256" key="2">
    <source>
        <dbReference type="ARBA" id="ARBA00007935"/>
    </source>
</evidence>
<dbReference type="PROSITE" id="PS51257">
    <property type="entry name" value="PROKAR_LIPOPROTEIN"/>
    <property type="match status" value="1"/>
</dbReference>
<evidence type="ECO:0000256" key="7">
    <source>
        <dbReference type="ARBA" id="ARBA00023136"/>
    </source>
</evidence>
<keyword evidence="6 8" id="KW-1133">Transmembrane helix</keyword>
<evidence type="ECO:0000313" key="9">
    <source>
        <dbReference type="EMBL" id="QQP87847.1"/>
    </source>
</evidence>
<keyword evidence="3" id="KW-0813">Transport</keyword>
<dbReference type="PANTHER" id="PTHR30472">
    <property type="entry name" value="FERRIC ENTEROBACTIN TRANSPORT SYSTEM PERMEASE PROTEIN"/>
    <property type="match status" value="1"/>
</dbReference>
<comment type="subcellular location">
    <subcellularLocation>
        <location evidence="1">Cell membrane</location>
        <topology evidence="1">Multi-pass membrane protein</topology>
    </subcellularLocation>
</comment>
<dbReference type="SUPFAM" id="SSF81345">
    <property type="entry name" value="ABC transporter involved in vitamin B12 uptake, BtuC"/>
    <property type="match status" value="1"/>
</dbReference>
<feature type="transmembrane region" description="Helical" evidence="8">
    <location>
        <begin position="203"/>
        <end position="222"/>
    </location>
</feature>
<dbReference type="PANTHER" id="PTHR30472:SF25">
    <property type="entry name" value="ABC TRANSPORTER PERMEASE PROTEIN MJ0876-RELATED"/>
    <property type="match status" value="1"/>
</dbReference>